<feature type="transmembrane region" description="Helical" evidence="1">
    <location>
        <begin position="196"/>
        <end position="217"/>
    </location>
</feature>
<feature type="transmembrane region" description="Helical" evidence="1">
    <location>
        <begin position="100"/>
        <end position="120"/>
    </location>
</feature>
<proteinExistence type="predicted"/>
<keyword evidence="1" id="KW-0472">Membrane</keyword>
<dbReference type="STRING" id="504487.JCM19538_521"/>
<feature type="transmembrane region" description="Helical" evidence="1">
    <location>
        <begin position="173"/>
        <end position="190"/>
    </location>
</feature>
<dbReference type="AlphaFoldDB" id="A0A090WMV3"/>
<dbReference type="GO" id="GO:0080120">
    <property type="term" value="P:CAAX-box protein maturation"/>
    <property type="evidence" value="ECO:0007669"/>
    <property type="project" value="UniProtKB-ARBA"/>
</dbReference>
<evidence type="ECO:0000256" key="1">
    <source>
        <dbReference type="SAM" id="Phobius"/>
    </source>
</evidence>
<dbReference type="Proteomes" id="UP000029641">
    <property type="component" value="Unassembled WGS sequence"/>
</dbReference>
<feature type="transmembrane region" description="Helical" evidence="1">
    <location>
        <begin position="57"/>
        <end position="80"/>
    </location>
</feature>
<dbReference type="PANTHER" id="PTHR39430">
    <property type="entry name" value="MEMBRANE-ASSOCIATED PROTEASE-RELATED"/>
    <property type="match status" value="1"/>
</dbReference>
<dbReference type="GO" id="GO:0004175">
    <property type="term" value="F:endopeptidase activity"/>
    <property type="evidence" value="ECO:0007669"/>
    <property type="project" value="UniProtKB-ARBA"/>
</dbReference>
<feature type="transmembrane region" description="Helical" evidence="1">
    <location>
        <begin position="135"/>
        <end position="152"/>
    </location>
</feature>
<dbReference type="PANTHER" id="PTHR39430:SF1">
    <property type="entry name" value="PROTEASE"/>
    <property type="match status" value="1"/>
</dbReference>
<feature type="transmembrane region" description="Helical" evidence="1">
    <location>
        <begin position="229"/>
        <end position="246"/>
    </location>
</feature>
<evidence type="ECO:0000313" key="4">
    <source>
        <dbReference type="EMBL" id="GAL90756.1"/>
    </source>
</evidence>
<dbReference type="EMBL" id="BBNY01000076">
    <property type="protein sequence ID" value="GAL90756.1"/>
    <property type="molecule type" value="Genomic_DNA"/>
</dbReference>
<dbReference type="Pfam" id="PF02517">
    <property type="entry name" value="Rce1-like"/>
    <property type="match status" value="1"/>
</dbReference>
<keyword evidence="6" id="KW-1185">Reference proteome</keyword>
<feature type="transmembrane region" description="Helical" evidence="1">
    <location>
        <begin position="266"/>
        <end position="285"/>
    </location>
</feature>
<dbReference type="EMBL" id="BBNR01000025">
    <property type="protein sequence ID" value="GAL68787.1"/>
    <property type="molecule type" value="Genomic_DNA"/>
</dbReference>
<evidence type="ECO:0000313" key="6">
    <source>
        <dbReference type="Proteomes" id="UP000030184"/>
    </source>
</evidence>
<evidence type="ECO:0000259" key="2">
    <source>
        <dbReference type="Pfam" id="PF02517"/>
    </source>
</evidence>
<gene>
    <name evidence="3" type="ORF">JCM19301_1526</name>
    <name evidence="4" type="ORF">JCM19538_521</name>
</gene>
<dbReference type="eggNOG" id="COG1266">
    <property type="taxonomic scope" value="Bacteria"/>
</dbReference>
<evidence type="ECO:0000313" key="5">
    <source>
        <dbReference type="Proteomes" id="UP000029641"/>
    </source>
</evidence>
<dbReference type="RefSeq" id="WP_042246328.1">
    <property type="nucleotide sequence ID" value="NZ_BBNR01000025.1"/>
</dbReference>
<evidence type="ECO:0000313" key="3">
    <source>
        <dbReference type="EMBL" id="GAL68787.1"/>
    </source>
</evidence>
<dbReference type="Proteomes" id="UP000030184">
    <property type="component" value="Unassembled WGS sequence"/>
</dbReference>
<feature type="transmembrane region" description="Helical" evidence="1">
    <location>
        <begin position="14"/>
        <end position="37"/>
    </location>
</feature>
<keyword evidence="1" id="KW-0812">Transmembrane</keyword>
<comment type="caution">
    <text evidence="3">The sequence shown here is derived from an EMBL/GenBank/DDBJ whole genome shotgun (WGS) entry which is preliminary data.</text>
</comment>
<accession>A0A090WMV3</accession>
<sequence>MDYIQQAYKGKRELWMFIITSLLISGMFILNFIFFLFTSKEDMQAAYDMMKSLPGNINLLINLLPFAFLLALLFVLVKFIHQRSILSLTTARHKVDFKRILFSFLLIVGITLLLFGISYYNDSSQIVWNFQPTKFIILLIISLLLFPFQIGLEEYLFRGYFMQHIGTMVRNRWFPLILTSVIFGIAHSANPEVAEIGPLIMVFYIGTGLLLGIMTLMDDGLELALGFHLGNNLLAAILITSEWSALQTDSLFKYTAEQVVDVKMEIIAPVLIIYPIILLIMSKTYKWTNWKDKLFGPVVEPPKEDYKILEE</sequence>
<name>A0A090WMV3_9FLAO</name>
<protein>
    <recommendedName>
        <fullName evidence="2">CAAX prenyl protease 2/Lysostaphin resistance protein A-like domain-containing protein</fullName>
    </recommendedName>
</protein>
<keyword evidence="1" id="KW-1133">Transmembrane helix</keyword>
<feature type="domain" description="CAAX prenyl protease 2/Lysostaphin resistance protein A-like" evidence="2">
    <location>
        <begin position="138"/>
        <end position="234"/>
    </location>
</feature>
<dbReference type="OrthoDB" id="2806188at2"/>
<organism evidence="3 5">
    <name type="scientific">Jejuia pallidilutea</name>
    <dbReference type="NCBI Taxonomy" id="504487"/>
    <lineage>
        <taxon>Bacteria</taxon>
        <taxon>Pseudomonadati</taxon>
        <taxon>Bacteroidota</taxon>
        <taxon>Flavobacteriia</taxon>
        <taxon>Flavobacteriales</taxon>
        <taxon>Flavobacteriaceae</taxon>
        <taxon>Jejuia</taxon>
    </lineage>
</organism>
<reference evidence="6" key="1">
    <citation type="journal article" date="2014" name="Genome Announc.">
        <title>Draft Genome Sequence of Marine Flavobacterium Jejuia pallidilutea Strain 11shimoA1 and Pigmentation Mutants.</title>
        <authorList>
            <person name="Takatani N."/>
            <person name="Nakanishi M."/>
            <person name="Meirelles P."/>
            <person name="Mino S."/>
            <person name="Suda W."/>
            <person name="Oshima K."/>
            <person name="Hattori M."/>
            <person name="Ohkuma M."/>
            <person name="Hosokawa M."/>
            <person name="Miyashita K."/>
            <person name="Thompson F.L."/>
            <person name="Niwa A."/>
            <person name="Sawabe T."/>
            <person name="Sawabe T."/>
        </authorList>
    </citation>
    <scope>NUCLEOTIDE SEQUENCE [LARGE SCALE GENOMIC DNA]</scope>
    <source>
        <strain evidence="6">JCM 19538</strain>
    </source>
</reference>
<dbReference type="InterPro" id="IPR003675">
    <property type="entry name" value="Rce1/LyrA-like_dom"/>
</dbReference>